<evidence type="ECO:0000313" key="2">
    <source>
        <dbReference type="Proteomes" id="UP000663211"/>
    </source>
</evidence>
<dbReference type="EMBL" id="CP070296">
    <property type="protein sequence ID" value="QST72350.1"/>
    <property type="molecule type" value="Genomic_DNA"/>
</dbReference>
<organism evidence="1 2">
    <name type="scientific">Escherichia albertii</name>
    <dbReference type="NCBI Taxonomy" id="208962"/>
    <lineage>
        <taxon>Bacteria</taxon>
        <taxon>Pseudomonadati</taxon>
        <taxon>Pseudomonadota</taxon>
        <taxon>Gammaproteobacteria</taxon>
        <taxon>Enterobacterales</taxon>
        <taxon>Enterobacteriaceae</taxon>
        <taxon>Escherichia</taxon>
    </lineage>
</organism>
<dbReference type="RefSeq" id="WP_208629460.1">
    <property type="nucleotide sequence ID" value="NZ_CP070296.1"/>
</dbReference>
<proteinExistence type="predicted"/>
<evidence type="ECO:0000313" key="1">
    <source>
        <dbReference type="EMBL" id="QST72350.1"/>
    </source>
</evidence>
<dbReference type="Proteomes" id="UP000663211">
    <property type="component" value="Chromosome"/>
</dbReference>
<sequence>MEYISIPVSNHAIHRFDYIECSNGDFADILSGDGNRKNYVSLELVRGLLMLLAIIL</sequence>
<protein>
    <submittedName>
        <fullName evidence="1">Uncharacterized protein</fullName>
    </submittedName>
</protein>
<name>A0ABD7E7D6_ESCAL</name>
<reference evidence="1 2" key="1">
    <citation type="submission" date="2021-03" db="EMBL/GenBank/DDBJ databases">
        <title>Comparative genomics of Chinese and international isolates of Escherichia albertii: population structure and evolution of virulence and antimicrobial resistance.</title>
        <authorList>
            <person name="Wang H."/>
            <person name="Xiong Y."/>
            <person name="Luo L."/>
        </authorList>
    </citation>
    <scope>NUCLEOTIDE SEQUENCE [LARGE SCALE GENOMIC DNA]</scope>
    <source>
        <strain evidence="1 2">Sample 165</strain>
    </source>
</reference>
<gene>
    <name evidence="1" type="ORF">JRC44_15945</name>
</gene>
<accession>A0ABD7E7D6</accession>
<dbReference type="AlphaFoldDB" id="A0ABD7E7D6"/>